<name>A0A0C3HAZ9_OIDMZ</name>
<evidence type="ECO:0000256" key="2">
    <source>
        <dbReference type="SAM" id="Phobius"/>
    </source>
</evidence>
<evidence type="ECO:0000313" key="3">
    <source>
        <dbReference type="EMBL" id="KIN05426.1"/>
    </source>
</evidence>
<organism evidence="3 4">
    <name type="scientific">Oidiodendron maius (strain Zn)</name>
    <dbReference type="NCBI Taxonomy" id="913774"/>
    <lineage>
        <taxon>Eukaryota</taxon>
        <taxon>Fungi</taxon>
        <taxon>Dikarya</taxon>
        <taxon>Ascomycota</taxon>
        <taxon>Pezizomycotina</taxon>
        <taxon>Leotiomycetes</taxon>
        <taxon>Leotiomycetes incertae sedis</taxon>
        <taxon>Myxotrichaceae</taxon>
        <taxon>Oidiodendron</taxon>
    </lineage>
</organism>
<sequence length="279" mass="28422">MSYASNFSPSALEVAPGTGQLEPTSHLYEGLEVSTPPHATPPLHSEKDEILHIEESPRGLPNRVGNMKATTFWLIISVICIVVIGAAVGGSVGGTIAARRNNTAAVANAANSPTTSTNSVAQTTAPTTASNTGSTTGSTTGSNTASSTASNTAATSSATFTPTTDCPTSNLTAYNSMFLSGDSGTVVSGAALNFQKFCGFKGSNLNNIGESFVTTFDDCIETCASINFWAGNSSCYAAAFTLNGNRPGNCWAQSKEGTVSGDGLTYTGSIVDNIAVLVT</sequence>
<feature type="region of interest" description="Disordered" evidence="1">
    <location>
        <begin position="109"/>
        <end position="162"/>
    </location>
</feature>
<dbReference type="AlphaFoldDB" id="A0A0C3HAZ9"/>
<protein>
    <recommendedName>
        <fullName evidence="5">Apple domain-containing protein</fullName>
    </recommendedName>
</protein>
<feature type="transmembrane region" description="Helical" evidence="2">
    <location>
        <begin position="72"/>
        <end position="92"/>
    </location>
</feature>
<reference evidence="4" key="2">
    <citation type="submission" date="2015-01" db="EMBL/GenBank/DDBJ databases">
        <title>Evolutionary Origins and Diversification of the Mycorrhizal Mutualists.</title>
        <authorList>
            <consortium name="DOE Joint Genome Institute"/>
            <consortium name="Mycorrhizal Genomics Consortium"/>
            <person name="Kohler A."/>
            <person name="Kuo A."/>
            <person name="Nagy L.G."/>
            <person name="Floudas D."/>
            <person name="Copeland A."/>
            <person name="Barry K.W."/>
            <person name="Cichocki N."/>
            <person name="Veneault-Fourrey C."/>
            <person name="LaButti K."/>
            <person name="Lindquist E.A."/>
            <person name="Lipzen A."/>
            <person name="Lundell T."/>
            <person name="Morin E."/>
            <person name="Murat C."/>
            <person name="Riley R."/>
            <person name="Ohm R."/>
            <person name="Sun H."/>
            <person name="Tunlid A."/>
            <person name="Henrissat B."/>
            <person name="Grigoriev I.V."/>
            <person name="Hibbett D.S."/>
            <person name="Martin F."/>
        </authorList>
    </citation>
    <scope>NUCLEOTIDE SEQUENCE [LARGE SCALE GENOMIC DNA]</scope>
    <source>
        <strain evidence="4">Zn</strain>
    </source>
</reference>
<dbReference type="OrthoDB" id="5358884at2759"/>
<dbReference type="Proteomes" id="UP000054321">
    <property type="component" value="Unassembled WGS sequence"/>
</dbReference>
<dbReference type="STRING" id="913774.A0A0C3HAZ9"/>
<accession>A0A0C3HAZ9</accession>
<keyword evidence="4" id="KW-1185">Reference proteome</keyword>
<evidence type="ECO:0008006" key="5">
    <source>
        <dbReference type="Google" id="ProtNLM"/>
    </source>
</evidence>
<keyword evidence="2" id="KW-0472">Membrane</keyword>
<dbReference type="EMBL" id="KN832872">
    <property type="protein sequence ID" value="KIN05426.1"/>
    <property type="molecule type" value="Genomic_DNA"/>
</dbReference>
<feature type="region of interest" description="Disordered" evidence="1">
    <location>
        <begin position="1"/>
        <end position="23"/>
    </location>
</feature>
<proteinExistence type="predicted"/>
<evidence type="ECO:0000313" key="4">
    <source>
        <dbReference type="Proteomes" id="UP000054321"/>
    </source>
</evidence>
<gene>
    <name evidence="3" type="ORF">OIDMADRAFT_51237</name>
</gene>
<keyword evidence="2" id="KW-1133">Transmembrane helix</keyword>
<keyword evidence="2" id="KW-0812">Transmembrane</keyword>
<evidence type="ECO:0000256" key="1">
    <source>
        <dbReference type="SAM" id="MobiDB-lite"/>
    </source>
</evidence>
<dbReference type="HOGENOM" id="CLU_071115_0_0_1"/>
<reference evidence="3 4" key="1">
    <citation type="submission" date="2014-04" db="EMBL/GenBank/DDBJ databases">
        <authorList>
            <consortium name="DOE Joint Genome Institute"/>
            <person name="Kuo A."/>
            <person name="Martino E."/>
            <person name="Perotto S."/>
            <person name="Kohler A."/>
            <person name="Nagy L.G."/>
            <person name="Floudas D."/>
            <person name="Copeland A."/>
            <person name="Barry K.W."/>
            <person name="Cichocki N."/>
            <person name="Veneault-Fourrey C."/>
            <person name="LaButti K."/>
            <person name="Lindquist E.A."/>
            <person name="Lipzen A."/>
            <person name="Lundell T."/>
            <person name="Morin E."/>
            <person name="Murat C."/>
            <person name="Sun H."/>
            <person name="Tunlid A."/>
            <person name="Henrissat B."/>
            <person name="Grigoriev I.V."/>
            <person name="Hibbett D.S."/>
            <person name="Martin F."/>
            <person name="Nordberg H.P."/>
            <person name="Cantor M.N."/>
            <person name="Hua S.X."/>
        </authorList>
    </citation>
    <scope>NUCLEOTIDE SEQUENCE [LARGE SCALE GENOMIC DNA]</scope>
    <source>
        <strain evidence="3 4">Zn</strain>
    </source>
</reference>
<dbReference type="InParanoid" id="A0A0C3HAZ9"/>